<dbReference type="InterPro" id="IPR004089">
    <property type="entry name" value="MCPsignal_dom"/>
</dbReference>
<evidence type="ECO:0000256" key="1">
    <source>
        <dbReference type="ARBA" id="ARBA00004651"/>
    </source>
</evidence>
<evidence type="ECO:0000256" key="6">
    <source>
        <dbReference type="ARBA" id="ARBA00023224"/>
    </source>
</evidence>
<dbReference type="GO" id="GO:0007165">
    <property type="term" value="P:signal transduction"/>
    <property type="evidence" value="ECO:0007669"/>
    <property type="project" value="UniProtKB-KW"/>
</dbReference>
<keyword evidence="13" id="KW-1185">Reference proteome</keyword>
<evidence type="ECO:0000256" key="4">
    <source>
        <dbReference type="ARBA" id="ARBA00022989"/>
    </source>
</evidence>
<feature type="domain" description="Methyl-accepting transducer" evidence="11">
    <location>
        <begin position="312"/>
        <end position="569"/>
    </location>
</feature>
<dbReference type="InterPro" id="IPR033480">
    <property type="entry name" value="sCache_2"/>
</dbReference>
<keyword evidence="3 10" id="KW-0812">Transmembrane</keyword>
<proteinExistence type="inferred from homology"/>
<evidence type="ECO:0000256" key="9">
    <source>
        <dbReference type="SAM" id="Coils"/>
    </source>
</evidence>
<dbReference type="PANTHER" id="PTHR32089:SF112">
    <property type="entry name" value="LYSOZYME-LIKE PROTEIN-RELATED"/>
    <property type="match status" value="1"/>
</dbReference>
<dbReference type="Gene3D" id="3.30.450.20">
    <property type="entry name" value="PAS domain"/>
    <property type="match status" value="1"/>
</dbReference>
<evidence type="ECO:0000256" key="3">
    <source>
        <dbReference type="ARBA" id="ARBA00022692"/>
    </source>
</evidence>
<dbReference type="Pfam" id="PF17200">
    <property type="entry name" value="sCache_2"/>
    <property type="match status" value="1"/>
</dbReference>
<dbReference type="Gene3D" id="1.10.287.950">
    <property type="entry name" value="Methyl-accepting chemotaxis protein"/>
    <property type="match status" value="1"/>
</dbReference>
<dbReference type="PROSITE" id="PS50111">
    <property type="entry name" value="CHEMOTAXIS_TRANSDUC_2"/>
    <property type="match status" value="1"/>
</dbReference>
<gene>
    <name evidence="12" type="ORF">HNQ80_001383</name>
</gene>
<evidence type="ECO:0000256" key="8">
    <source>
        <dbReference type="PROSITE-ProRule" id="PRU00284"/>
    </source>
</evidence>
<comment type="subcellular location">
    <subcellularLocation>
        <location evidence="1">Cell membrane</location>
        <topology evidence="1">Multi-pass membrane protein</topology>
    </subcellularLocation>
</comment>
<dbReference type="PANTHER" id="PTHR32089">
    <property type="entry name" value="METHYL-ACCEPTING CHEMOTAXIS PROTEIN MCPB"/>
    <property type="match status" value="1"/>
</dbReference>
<evidence type="ECO:0000259" key="11">
    <source>
        <dbReference type="PROSITE" id="PS50111"/>
    </source>
</evidence>
<reference evidence="12 13" key="1">
    <citation type="submission" date="2020-08" db="EMBL/GenBank/DDBJ databases">
        <title>Genomic Encyclopedia of Type Strains, Phase IV (KMG-IV): sequencing the most valuable type-strain genomes for metagenomic binning, comparative biology and taxonomic classification.</title>
        <authorList>
            <person name="Goeker M."/>
        </authorList>
    </citation>
    <scope>NUCLEOTIDE SEQUENCE [LARGE SCALE GENOMIC DNA]</scope>
    <source>
        <strain evidence="12 13">DSM 103526</strain>
    </source>
</reference>
<evidence type="ECO:0000256" key="10">
    <source>
        <dbReference type="SAM" id="Phobius"/>
    </source>
</evidence>
<evidence type="ECO:0000313" key="12">
    <source>
        <dbReference type="EMBL" id="MBB6215294.1"/>
    </source>
</evidence>
<sequence length="598" mass="66287">MKKAKMGIRTKILTTLICVSIVLTLALTFTSSYMMKQMGNHAGEQLDRQLREDFDRMIKSEVEIVVSLLDELYKKAERGEITLDEAKQLGADLIRELRYGEDNSGYFWIDTVEGVNVVLLGKVDAEGKSRIESQDANGVFFIKEIIANGQKEGGGYTDYWFPKAGQTEPLPKRGYSLQFKPFGWVIGTGAYIDDIDQIVKEKETILEEYRSKSIYMTFMVALILLLITAIIAFFMGKRISDPIIRLTKLIEKTASFDLYHDQSFEGLKKNVDETGTMAKEMLNMRQALRAMIGDIRKQSQTLLTNANNLSTNTNETALSIDEVARAIEELANGSTNQAAETSESLSKLEELNKRINEMIQSTIFISSHLDQTNEITNRSAATVKSLQHSFKLNNQMTAEVAGNVNNLAQKSSSIGEIVGVIQAIADQTNLLALNAAIEAARAGEVGRGFAVVAGEIKKLAEQTAQSTDQIKNITSEIQKEIETASQSMDQTRVIVDKADEATAEVEKAFEETSNALFQITKQMENLVDSANKVEQYKESVMASIENIASVTQQSSASSQEVSASVEEQTATLEEIAEMAENLKQLSKTLEDKICIFKL</sequence>
<dbReference type="CDD" id="cd11386">
    <property type="entry name" value="MCP_signal"/>
    <property type="match status" value="1"/>
</dbReference>
<dbReference type="GO" id="GO:0005886">
    <property type="term" value="C:plasma membrane"/>
    <property type="evidence" value="ECO:0007669"/>
    <property type="project" value="UniProtKB-SubCell"/>
</dbReference>
<evidence type="ECO:0000256" key="7">
    <source>
        <dbReference type="ARBA" id="ARBA00029447"/>
    </source>
</evidence>
<dbReference type="SMART" id="SM00304">
    <property type="entry name" value="HAMP"/>
    <property type="match status" value="3"/>
</dbReference>
<dbReference type="Gene3D" id="6.10.340.10">
    <property type="match status" value="1"/>
</dbReference>
<dbReference type="SUPFAM" id="SSF58104">
    <property type="entry name" value="Methyl-accepting chemotaxis protein (MCP) signaling domain"/>
    <property type="match status" value="1"/>
</dbReference>
<keyword evidence="6 8" id="KW-0807">Transducer</keyword>
<comment type="similarity">
    <text evidence="7">Belongs to the methyl-accepting chemotaxis (MCP) protein family.</text>
</comment>
<keyword evidence="2" id="KW-1003">Cell membrane</keyword>
<feature type="transmembrane region" description="Helical" evidence="10">
    <location>
        <begin position="214"/>
        <end position="235"/>
    </location>
</feature>
<dbReference type="SMART" id="SM01049">
    <property type="entry name" value="Cache_2"/>
    <property type="match status" value="1"/>
</dbReference>
<accession>A0A841KNB8</accession>
<protein>
    <submittedName>
        <fullName evidence="12">Methyl-accepting chemotaxis protein</fullName>
    </submittedName>
</protein>
<keyword evidence="9" id="KW-0175">Coiled coil</keyword>
<dbReference type="InterPro" id="IPR003660">
    <property type="entry name" value="HAMP_dom"/>
</dbReference>
<evidence type="ECO:0000256" key="5">
    <source>
        <dbReference type="ARBA" id="ARBA00023136"/>
    </source>
</evidence>
<keyword evidence="5 10" id="KW-0472">Membrane</keyword>
<comment type="caution">
    <text evidence="12">The sequence shown here is derived from an EMBL/GenBank/DDBJ whole genome shotgun (WGS) entry which is preliminary data.</text>
</comment>
<dbReference type="EMBL" id="JACHEN010000006">
    <property type="protein sequence ID" value="MBB6215294.1"/>
    <property type="molecule type" value="Genomic_DNA"/>
</dbReference>
<dbReference type="Proteomes" id="UP000579281">
    <property type="component" value="Unassembled WGS sequence"/>
</dbReference>
<keyword evidence="4 10" id="KW-1133">Transmembrane helix</keyword>
<dbReference type="Pfam" id="PF00015">
    <property type="entry name" value="MCPsignal"/>
    <property type="match status" value="1"/>
</dbReference>
<feature type="coiled-coil region" evidence="9">
    <location>
        <begin position="565"/>
        <end position="592"/>
    </location>
</feature>
<evidence type="ECO:0000313" key="13">
    <source>
        <dbReference type="Proteomes" id="UP000579281"/>
    </source>
</evidence>
<dbReference type="SMART" id="SM00283">
    <property type="entry name" value="MA"/>
    <property type="match status" value="1"/>
</dbReference>
<evidence type="ECO:0000256" key="2">
    <source>
        <dbReference type="ARBA" id="ARBA00022475"/>
    </source>
</evidence>
<dbReference type="AlphaFoldDB" id="A0A841KNB8"/>
<dbReference type="RefSeq" id="WP_184309452.1">
    <property type="nucleotide sequence ID" value="NZ_JACHEN010000006.1"/>
</dbReference>
<organism evidence="12 13">
    <name type="scientific">Anaerosolibacter carboniphilus</name>
    <dbReference type="NCBI Taxonomy" id="1417629"/>
    <lineage>
        <taxon>Bacteria</taxon>
        <taxon>Bacillati</taxon>
        <taxon>Bacillota</taxon>
        <taxon>Clostridia</taxon>
        <taxon>Peptostreptococcales</taxon>
        <taxon>Thermotaleaceae</taxon>
        <taxon>Anaerosolibacter</taxon>
    </lineage>
</organism>
<name>A0A841KNB8_9FIRM</name>